<dbReference type="SUPFAM" id="SSF48008">
    <property type="entry name" value="GntR ligand-binding domain-like"/>
    <property type="match status" value="1"/>
</dbReference>
<keyword evidence="1" id="KW-0805">Transcription regulation</keyword>
<dbReference type="Proteomes" id="UP000460561">
    <property type="component" value="Unassembled WGS sequence"/>
</dbReference>
<dbReference type="InterPro" id="IPR036390">
    <property type="entry name" value="WH_DNA-bd_sf"/>
</dbReference>
<keyword evidence="6" id="KW-1185">Reference proteome</keyword>
<dbReference type="SUPFAM" id="SSF46785">
    <property type="entry name" value="Winged helix' DNA-binding domain"/>
    <property type="match status" value="1"/>
</dbReference>
<dbReference type="SMART" id="SM00895">
    <property type="entry name" value="FCD"/>
    <property type="match status" value="1"/>
</dbReference>
<dbReference type="AlphaFoldDB" id="A0A845AEU4"/>
<dbReference type="CDD" id="cd07377">
    <property type="entry name" value="WHTH_GntR"/>
    <property type="match status" value="1"/>
</dbReference>
<feature type="domain" description="HTH gntR-type" evidence="4">
    <location>
        <begin position="14"/>
        <end position="82"/>
    </location>
</feature>
<dbReference type="InterPro" id="IPR008920">
    <property type="entry name" value="TF_FadR/GntR_C"/>
</dbReference>
<proteinExistence type="predicted"/>
<dbReference type="InterPro" id="IPR011711">
    <property type="entry name" value="GntR_C"/>
</dbReference>
<dbReference type="InterPro" id="IPR036388">
    <property type="entry name" value="WH-like_DNA-bd_sf"/>
</dbReference>
<name>A0A845AEU4_9SPHN</name>
<gene>
    <name evidence="5" type="ORF">GRI39_13665</name>
</gene>
<dbReference type="Pfam" id="PF00392">
    <property type="entry name" value="GntR"/>
    <property type="match status" value="1"/>
</dbReference>
<accession>A0A845AEU4</accession>
<dbReference type="Gene3D" id="1.20.120.530">
    <property type="entry name" value="GntR ligand-binding domain-like"/>
    <property type="match status" value="1"/>
</dbReference>
<comment type="caution">
    <text evidence="5">The sequence shown here is derived from an EMBL/GenBank/DDBJ whole genome shotgun (WGS) entry which is preliminary data.</text>
</comment>
<evidence type="ECO:0000259" key="4">
    <source>
        <dbReference type="PROSITE" id="PS50949"/>
    </source>
</evidence>
<dbReference type="OrthoDB" id="9028214at2"/>
<protein>
    <submittedName>
        <fullName evidence="5">FCD domain-containing protein</fullName>
    </submittedName>
</protein>
<dbReference type="EMBL" id="WTYQ01000006">
    <property type="protein sequence ID" value="MXP27076.1"/>
    <property type="molecule type" value="Genomic_DNA"/>
</dbReference>
<organism evidence="5 6">
    <name type="scientific">Altericroceibacterium indicum</name>
    <dbReference type="NCBI Taxonomy" id="374177"/>
    <lineage>
        <taxon>Bacteria</taxon>
        <taxon>Pseudomonadati</taxon>
        <taxon>Pseudomonadota</taxon>
        <taxon>Alphaproteobacteria</taxon>
        <taxon>Sphingomonadales</taxon>
        <taxon>Erythrobacteraceae</taxon>
        <taxon>Altericroceibacterium</taxon>
    </lineage>
</organism>
<dbReference type="GO" id="GO:0003677">
    <property type="term" value="F:DNA binding"/>
    <property type="evidence" value="ECO:0007669"/>
    <property type="project" value="UniProtKB-KW"/>
</dbReference>
<dbReference type="InterPro" id="IPR000524">
    <property type="entry name" value="Tscrpt_reg_HTH_GntR"/>
</dbReference>
<sequence>MQKSAPEIPGTKGLRLHGTIARKLGIQIVSGAYLPGEVLVGEIEASERLHVSRTAYREAVRILAAKGMVESRPKRGTQVTEQSKWHLLDPDVLSWIFETEPPEELLSSLFELRRIVEPQAAALAAYRRNQTHIDVMESALADMGRFTLASVEGREADQKFHEALLDAANNPFLVTLTSGVGAAVAWTTIYKQRHSPLRRDPLPDHQRVFDAVKAGDRDAAHQAMTDLVEKAYLDTALSGSMAPRSLGKENDPLIRKPIA</sequence>
<dbReference type="Pfam" id="PF07729">
    <property type="entry name" value="FCD"/>
    <property type="match status" value="1"/>
</dbReference>
<evidence type="ECO:0000313" key="5">
    <source>
        <dbReference type="EMBL" id="MXP27076.1"/>
    </source>
</evidence>
<dbReference type="Gene3D" id="1.10.10.10">
    <property type="entry name" value="Winged helix-like DNA-binding domain superfamily/Winged helix DNA-binding domain"/>
    <property type="match status" value="1"/>
</dbReference>
<dbReference type="RefSeq" id="WP_160740288.1">
    <property type="nucleotide sequence ID" value="NZ_WTYQ01000006.1"/>
</dbReference>
<dbReference type="PANTHER" id="PTHR43537:SF44">
    <property type="entry name" value="GNTR FAMILY REGULATORY PROTEIN"/>
    <property type="match status" value="1"/>
</dbReference>
<dbReference type="GO" id="GO:0003700">
    <property type="term" value="F:DNA-binding transcription factor activity"/>
    <property type="evidence" value="ECO:0007669"/>
    <property type="project" value="InterPro"/>
</dbReference>
<dbReference type="PANTHER" id="PTHR43537">
    <property type="entry name" value="TRANSCRIPTIONAL REGULATOR, GNTR FAMILY"/>
    <property type="match status" value="1"/>
</dbReference>
<evidence type="ECO:0000256" key="2">
    <source>
        <dbReference type="ARBA" id="ARBA00023125"/>
    </source>
</evidence>
<keyword evidence="3" id="KW-0804">Transcription</keyword>
<evidence type="ECO:0000256" key="1">
    <source>
        <dbReference type="ARBA" id="ARBA00023015"/>
    </source>
</evidence>
<reference evidence="5 6" key="1">
    <citation type="submission" date="2019-12" db="EMBL/GenBank/DDBJ databases">
        <title>Genomic-based taxomic classification of the family Erythrobacteraceae.</title>
        <authorList>
            <person name="Xu L."/>
        </authorList>
    </citation>
    <scope>NUCLEOTIDE SEQUENCE [LARGE SCALE GENOMIC DNA]</scope>
    <source>
        <strain evidence="5 6">DSM 18604</strain>
    </source>
</reference>
<evidence type="ECO:0000313" key="6">
    <source>
        <dbReference type="Proteomes" id="UP000460561"/>
    </source>
</evidence>
<dbReference type="PROSITE" id="PS50949">
    <property type="entry name" value="HTH_GNTR"/>
    <property type="match status" value="1"/>
</dbReference>
<keyword evidence="2" id="KW-0238">DNA-binding</keyword>
<evidence type="ECO:0000256" key="3">
    <source>
        <dbReference type="ARBA" id="ARBA00023163"/>
    </source>
</evidence>
<dbReference type="SMART" id="SM00345">
    <property type="entry name" value="HTH_GNTR"/>
    <property type="match status" value="1"/>
</dbReference>